<sequence>MKPDLGILFMTRRHNKMRKQQNIETHAKRSKLALNTLDSQSIRAMNANVSSVLSSKVLPDRMISDEEILPESINPQILINSSKLNSKNCTLFSPLAQSQSSTVGFPKTFNPRKEANMDHKEKVGQWIMTVPIYPSTVKDIWFNGCYSSLDPLTDQVVDFLNETYDFSDFKDVIQFQSQLITLLTNKLYWIEPEPQKDPESVTDGPAFLNEYNGGKIHVADHFVCQQSSIRFPLNNSDYIS</sequence>
<protein>
    <submittedName>
        <fullName evidence="1">DEBR0S5_02916g1_1</fullName>
    </submittedName>
</protein>
<dbReference type="AlphaFoldDB" id="A0A7D9H3S9"/>
<gene>
    <name evidence="1" type="ORF">DEBR0S5_02916G</name>
</gene>
<dbReference type="Proteomes" id="UP000478008">
    <property type="component" value="Unassembled WGS sequence"/>
</dbReference>
<keyword evidence="2" id="KW-1185">Reference proteome</keyword>
<evidence type="ECO:0000313" key="2">
    <source>
        <dbReference type="Proteomes" id="UP000478008"/>
    </source>
</evidence>
<evidence type="ECO:0000313" key="1">
    <source>
        <dbReference type="EMBL" id="VUG19444.1"/>
    </source>
</evidence>
<organism evidence="1 2">
    <name type="scientific">Dekkera bruxellensis</name>
    <name type="common">Brettanomyces custersii</name>
    <dbReference type="NCBI Taxonomy" id="5007"/>
    <lineage>
        <taxon>Eukaryota</taxon>
        <taxon>Fungi</taxon>
        <taxon>Dikarya</taxon>
        <taxon>Ascomycota</taxon>
        <taxon>Saccharomycotina</taxon>
        <taxon>Pichiomycetes</taxon>
        <taxon>Pichiales</taxon>
        <taxon>Pichiaceae</taxon>
        <taxon>Brettanomyces</taxon>
    </lineage>
</organism>
<reference evidence="1 2" key="1">
    <citation type="submission" date="2019-07" db="EMBL/GenBank/DDBJ databases">
        <authorList>
            <person name="Friedrich A."/>
            <person name="Schacherer J."/>
        </authorList>
    </citation>
    <scope>NUCLEOTIDE SEQUENCE [LARGE SCALE GENOMIC DNA]</scope>
</reference>
<name>A0A7D9H3S9_DEKBR</name>
<dbReference type="EMBL" id="CABFWN010000005">
    <property type="protein sequence ID" value="VUG19444.1"/>
    <property type="molecule type" value="Genomic_DNA"/>
</dbReference>
<proteinExistence type="predicted"/>
<accession>A0A7D9H3S9</accession>